<evidence type="ECO:0000313" key="1">
    <source>
        <dbReference type="EMBL" id="BAY73307.1"/>
    </source>
</evidence>
<keyword evidence="1" id="KW-0614">Plasmid</keyword>
<gene>
    <name evidence="1" type="ORF">NIES23_61350</name>
</gene>
<evidence type="ECO:0000313" key="2">
    <source>
        <dbReference type="Proteomes" id="UP000217507"/>
    </source>
</evidence>
<reference evidence="1 2" key="1">
    <citation type="submission" date="2017-06" db="EMBL/GenBank/DDBJ databases">
        <title>Genome sequencing of cyanobaciteial culture collection at National Institute for Environmental Studies (NIES).</title>
        <authorList>
            <person name="Hirose Y."/>
            <person name="Shimura Y."/>
            <person name="Fujisawa T."/>
            <person name="Nakamura Y."/>
            <person name="Kawachi M."/>
        </authorList>
    </citation>
    <scope>NUCLEOTIDE SEQUENCE [LARGE SCALE GENOMIC DNA]</scope>
    <source>
        <strain evidence="1 2">NIES-23</strain>
        <plasmid evidence="2">Plasmid Plasmid3 dna</plasmid>
    </source>
</reference>
<proteinExistence type="predicted"/>
<evidence type="ECO:0008006" key="3">
    <source>
        <dbReference type="Google" id="ProtNLM"/>
    </source>
</evidence>
<dbReference type="AlphaFoldDB" id="A0A1Z4KWJ2"/>
<protein>
    <recommendedName>
        <fullName evidence="3">Bro-N domain-containing protein</fullName>
    </recommendedName>
</protein>
<organism evidence="1 2">
    <name type="scientific">Trichormus variabilis NIES-23</name>
    <dbReference type="NCBI Taxonomy" id="1973479"/>
    <lineage>
        <taxon>Bacteria</taxon>
        <taxon>Bacillati</taxon>
        <taxon>Cyanobacteriota</taxon>
        <taxon>Cyanophyceae</taxon>
        <taxon>Nostocales</taxon>
        <taxon>Nostocaceae</taxon>
        <taxon>Trichormus</taxon>
    </lineage>
</organism>
<accession>A0A1Z4KWJ2</accession>
<dbReference type="EMBL" id="AP018219">
    <property type="protein sequence ID" value="BAY73307.1"/>
    <property type="molecule type" value="Genomic_DNA"/>
</dbReference>
<geneLocation type="plasmid" evidence="1">
    <name>plasmid3</name>
</geneLocation>
<dbReference type="Proteomes" id="UP000217507">
    <property type="component" value="Plasmid Plasmid3 dna"/>
</dbReference>
<name>A0A1Z4KWJ2_ANAVA</name>
<sequence>MGKLWQFWEFEHPSGKIVRVISTPSGLEIFAEDVLSIIAPELNTEKVVILNSNPRQRCVLIKNEVVTVNTLSSVAIYELIGTVDQVSVNRFTQWVRIKILPIFQKNLL</sequence>